<dbReference type="GO" id="GO:0000976">
    <property type="term" value="F:transcription cis-regulatory region binding"/>
    <property type="evidence" value="ECO:0007669"/>
    <property type="project" value="TreeGrafter"/>
</dbReference>
<gene>
    <name evidence="6" type="primary">stpA_1</name>
    <name evidence="6" type="ORF">NCTC11112_02952</name>
</gene>
<evidence type="ECO:0000256" key="1">
    <source>
        <dbReference type="ARBA" id="ARBA00004453"/>
    </source>
</evidence>
<dbReference type="PANTHER" id="PTHR38097:SF2">
    <property type="entry name" value="DNA-BINDING PROTEIN STPA"/>
    <property type="match status" value="1"/>
</dbReference>
<dbReference type="GO" id="GO:0032993">
    <property type="term" value="C:protein-DNA complex"/>
    <property type="evidence" value="ECO:0007669"/>
    <property type="project" value="TreeGrafter"/>
</dbReference>
<dbReference type="Gene3D" id="4.10.430.10">
    <property type="entry name" value="Histone-like protein H-NS, C-terminal domain"/>
    <property type="match status" value="1"/>
</dbReference>
<comment type="similarity">
    <text evidence="2">Belongs to the histone-like protein H-NS family.</text>
</comment>
<name>A0A376MPQ9_ECOLX</name>
<dbReference type="InterPro" id="IPR037150">
    <property type="entry name" value="H-NS_C_dom_sf"/>
</dbReference>
<evidence type="ECO:0000256" key="4">
    <source>
        <dbReference type="ARBA" id="ARBA00023125"/>
    </source>
</evidence>
<accession>A0A376MPQ9</accession>
<evidence type="ECO:0000259" key="5">
    <source>
        <dbReference type="SMART" id="SM00528"/>
    </source>
</evidence>
<organism evidence="6 7">
    <name type="scientific">Escherichia coli</name>
    <dbReference type="NCBI Taxonomy" id="562"/>
    <lineage>
        <taxon>Bacteria</taxon>
        <taxon>Pseudomonadati</taxon>
        <taxon>Pseudomonadota</taxon>
        <taxon>Gammaproteobacteria</taxon>
        <taxon>Enterobacterales</taxon>
        <taxon>Enterobacteriaceae</taxon>
        <taxon>Escherichia</taxon>
    </lineage>
</organism>
<protein>
    <submittedName>
        <fullName evidence="6">H-NS histone family protein</fullName>
    </submittedName>
</protein>
<dbReference type="Pfam" id="PF00816">
    <property type="entry name" value="Histone_HNS"/>
    <property type="match status" value="1"/>
</dbReference>
<evidence type="ECO:0000313" key="7">
    <source>
        <dbReference type="Proteomes" id="UP000254817"/>
    </source>
</evidence>
<sequence>MKAIKSLMDEHGISLEDFYREFGKKSQAGRKSVSGGHKYEYDDNGKRMCWNGQGRRPKAIAEAIKAGGSLDDFLISQEVSSGPDYE</sequence>
<dbReference type="PANTHER" id="PTHR38097">
    <property type="match status" value="1"/>
</dbReference>
<dbReference type="EMBL" id="UGAW01000001">
    <property type="protein sequence ID" value="STG52448.1"/>
    <property type="molecule type" value="Genomic_DNA"/>
</dbReference>
<dbReference type="SMART" id="SM00528">
    <property type="entry name" value="HNS"/>
    <property type="match status" value="1"/>
</dbReference>
<dbReference type="SUPFAM" id="SSF81273">
    <property type="entry name" value="H-NS histone-like proteins"/>
    <property type="match status" value="1"/>
</dbReference>
<comment type="subcellular location">
    <subcellularLocation>
        <location evidence="1">Cytoplasm</location>
        <location evidence="1">Nucleoid</location>
    </subcellularLocation>
</comment>
<dbReference type="AlphaFoldDB" id="A0A376MPQ9"/>
<reference evidence="6 7" key="1">
    <citation type="submission" date="2018-06" db="EMBL/GenBank/DDBJ databases">
        <authorList>
            <consortium name="Pathogen Informatics"/>
            <person name="Doyle S."/>
        </authorList>
    </citation>
    <scope>NUCLEOTIDE SEQUENCE [LARGE SCALE GENOMIC DNA]</scope>
    <source>
        <strain evidence="6 7">NCTC11112</strain>
    </source>
</reference>
<dbReference type="GO" id="GO:0001217">
    <property type="term" value="F:DNA-binding transcription repressor activity"/>
    <property type="evidence" value="ECO:0007669"/>
    <property type="project" value="TreeGrafter"/>
</dbReference>
<dbReference type="GO" id="GO:0009295">
    <property type="term" value="C:nucleoid"/>
    <property type="evidence" value="ECO:0007669"/>
    <property type="project" value="UniProtKB-SubCell"/>
</dbReference>
<feature type="domain" description="DNA-binding protein H-NS-like C-terminal" evidence="5">
    <location>
        <begin position="29"/>
        <end position="75"/>
    </location>
</feature>
<keyword evidence="4" id="KW-0238">DNA-binding</keyword>
<dbReference type="GO" id="GO:0005829">
    <property type="term" value="C:cytosol"/>
    <property type="evidence" value="ECO:0007669"/>
    <property type="project" value="TreeGrafter"/>
</dbReference>
<proteinExistence type="inferred from homology"/>
<dbReference type="GO" id="GO:0003680">
    <property type="term" value="F:minor groove of adenine-thymine-rich DNA binding"/>
    <property type="evidence" value="ECO:0007669"/>
    <property type="project" value="TreeGrafter"/>
</dbReference>
<dbReference type="InterPro" id="IPR027444">
    <property type="entry name" value="H-NS_C_dom"/>
</dbReference>
<evidence type="ECO:0000313" key="6">
    <source>
        <dbReference type="EMBL" id="STG52448.1"/>
    </source>
</evidence>
<evidence type="ECO:0000256" key="2">
    <source>
        <dbReference type="ARBA" id="ARBA00010610"/>
    </source>
</evidence>
<evidence type="ECO:0000256" key="3">
    <source>
        <dbReference type="ARBA" id="ARBA00022490"/>
    </source>
</evidence>
<keyword evidence="3" id="KW-0963">Cytoplasm</keyword>
<dbReference type="Proteomes" id="UP000254817">
    <property type="component" value="Unassembled WGS sequence"/>
</dbReference>
<dbReference type="GO" id="GO:0003681">
    <property type="term" value="F:bent DNA binding"/>
    <property type="evidence" value="ECO:0007669"/>
    <property type="project" value="TreeGrafter"/>
</dbReference>